<dbReference type="PRINTS" id="PR01177">
    <property type="entry name" value="GABAB1RECPTR"/>
</dbReference>
<dbReference type="PRINTS" id="PR00248">
    <property type="entry name" value="GPCRMGR"/>
</dbReference>
<dbReference type="InterPro" id="IPR001828">
    <property type="entry name" value="ANF_lig-bd_rcpt"/>
</dbReference>
<feature type="non-terminal residue" evidence="14">
    <location>
        <position position="678"/>
    </location>
</feature>
<dbReference type="Gene3D" id="3.40.50.2300">
    <property type="match status" value="2"/>
</dbReference>
<dbReference type="CDD" id="cd15047">
    <property type="entry name" value="7tmC_GABA-B-like"/>
    <property type="match status" value="1"/>
</dbReference>
<dbReference type="PANTHER" id="PTHR10519">
    <property type="entry name" value="GABA-B RECEPTOR"/>
    <property type="match status" value="1"/>
</dbReference>
<proteinExistence type="predicted"/>
<evidence type="ECO:0000256" key="4">
    <source>
        <dbReference type="ARBA" id="ARBA00022729"/>
    </source>
</evidence>
<reference evidence="15" key="3">
    <citation type="submission" date="2015-06" db="UniProtKB">
        <authorList>
            <consortium name="EnsemblMetazoa"/>
        </authorList>
    </citation>
    <scope>IDENTIFICATION</scope>
</reference>
<dbReference type="EMBL" id="AMQN01003572">
    <property type="status" value="NOT_ANNOTATED_CDS"/>
    <property type="molecule type" value="Genomic_DNA"/>
</dbReference>
<dbReference type="OrthoDB" id="10056676at2759"/>
<dbReference type="CDD" id="cd06366">
    <property type="entry name" value="PBP1_GABAb_receptor"/>
    <property type="match status" value="1"/>
</dbReference>
<keyword evidence="10" id="KW-0807">Transducer</keyword>
<dbReference type="EMBL" id="KB312171">
    <property type="protein sequence ID" value="ELT87738.1"/>
    <property type="molecule type" value="Genomic_DNA"/>
</dbReference>
<feature type="domain" description="G-protein coupled receptors family 3 profile" evidence="13">
    <location>
        <begin position="418"/>
        <end position="678"/>
    </location>
</feature>
<evidence type="ECO:0000313" key="16">
    <source>
        <dbReference type="Proteomes" id="UP000014760"/>
    </source>
</evidence>
<protein>
    <recommendedName>
        <fullName evidence="11">Gamma-aminobutyric acid type B receptor subunit 2</fullName>
    </recommendedName>
</protein>
<dbReference type="InterPro" id="IPR028082">
    <property type="entry name" value="Peripla_BP_I"/>
</dbReference>
<dbReference type="Pfam" id="PF00003">
    <property type="entry name" value="7tm_3"/>
    <property type="match status" value="1"/>
</dbReference>
<feature type="transmembrane region" description="Helical" evidence="12">
    <location>
        <begin position="455"/>
        <end position="474"/>
    </location>
</feature>
<dbReference type="STRING" id="283909.R7T4D0"/>
<keyword evidence="8" id="KW-0675">Receptor</keyword>
<keyword evidence="6" id="KW-0297">G-protein coupled receptor</keyword>
<keyword evidence="16" id="KW-1185">Reference proteome</keyword>
<keyword evidence="7 12" id="KW-0472">Membrane</keyword>
<keyword evidence="4" id="KW-0732">Signal</keyword>
<evidence type="ECO:0000256" key="5">
    <source>
        <dbReference type="ARBA" id="ARBA00022989"/>
    </source>
</evidence>
<dbReference type="PROSITE" id="PS50259">
    <property type="entry name" value="G_PROTEIN_RECEP_F3_4"/>
    <property type="match status" value="1"/>
</dbReference>
<feature type="transmembrane region" description="Helical" evidence="12">
    <location>
        <begin position="417"/>
        <end position="443"/>
    </location>
</feature>
<feature type="transmembrane region" description="Helical" evidence="12">
    <location>
        <begin position="531"/>
        <end position="552"/>
    </location>
</feature>
<evidence type="ECO:0000313" key="14">
    <source>
        <dbReference type="EMBL" id="ELT87738.1"/>
    </source>
</evidence>
<reference evidence="14 16" key="2">
    <citation type="journal article" date="2013" name="Nature">
        <title>Insights into bilaterian evolution from three spiralian genomes.</title>
        <authorList>
            <person name="Simakov O."/>
            <person name="Marletaz F."/>
            <person name="Cho S.J."/>
            <person name="Edsinger-Gonzales E."/>
            <person name="Havlak P."/>
            <person name="Hellsten U."/>
            <person name="Kuo D.H."/>
            <person name="Larsson T."/>
            <person name="Lv J."/>
            <person name="Arendt D."/>
            <person name="Savage R."/>
            <person name="Osoegawa K."/>
            <person name="de Jong P."/>
            <person name="Grimwood J."/>
            <person name="Chapman J.A."/>
            <person name="Shapiro H."/>
            <person name="Aerts A."/>
            <person name="Otillar R.P."/>
            <person name="Terry A.Y."/>
            <person name="Boore J.L."/>
            <person name="Grigoriev I.V."/>
            <person name="Lindberg D.R."/>
            <person name="Seaver E.C."/>
            <person name="Weisblat D.A."/>
            <person name="Putnam N.H."/>
            <person name="Rokhsar D.S."/>
        </authorList>
    </citation>
    <scope>NUCLEOTIDE SEQUENCE</scope>
    <source>
        <strain evidence="14 16">I ESC-2004</strain>
    </source>
</reference>
<organism evidence="14">
    <name type="scientific">Capitella teleta</name>
    <name type="common">Polychaete worm</name>
    <dbReference type="NCBI Taxonomy" id="283909"/>
    <lineage>
        <taxon>Eukaryota</taxon>
        <taxon>Metazoa</taxon>
        <taxon>Spiralia</taxon>
        <taxon>Lophotrochozoa</taxon>
        <taxon>Annelida</taxon>
        <taxon>Polychaeta</taxon>
        <taxon>Sedentaria</taxon>
        <taxon>Scolecida</taxon>
        <taxon>Capitellidae</taxon>
        <taxon>Capitella</taxon>
    </lineage>
</organism>
<feature type="transmembrane region" description="Helical" evidence="12">
    <location>
        <begin position="590"/>
        <end position="610"/>
    </location>
</feature>
<reference evidence="16" key="1">
    <citation type="submission" date="2012-12" db="EMBL/GenBank/DDBJ databases">
        <authorList>
            <person name="Hellsten U."/>
            <person name="Grimwood J."/>
            <person name="Chapman J.A."/>
            <person name="Shapiro H."/>
            <person name="Aerts A."/>
            <person name="Otillar R.P."/>
            <person name="Terry A.Y."/>
            <person name="Boore J.L."/>
            <person name="Simakov O."/>
            <person name="Marletaz F."/>
            <person name="Cho S.-J."/>
            <person name="Edsinger-Gonzales E."/>
            <person name="Havlak P."/>
            <person name="Kuo D.-H."/>
            <person name="Larsson T."/>
            <person name="Lv J."/>
            <person name="Arendt D."/>
            <person name="Savage R."/>
            <person name="Osoegawa K."/>
            <person name="de Jong P."/>
            <person name="Lindberg D.R."/>
            <person name="Seaver E.C."/>
            <person name="Weisblat D.A."/>
            <person name="Putnam N.H."/>
            <person name="Grigoriev I.V."/>
            <person name="Rokhsar D.S."/>
        </authorList>
    </citation>
    <scope>NUCLEOTIDE SEQUENCE</scope>
    <source>
        <strain evidence="16">I ESC-2004</strain>
    </source>
</reference>
<evidence type="ECO:0000256" key="8">
    <source>
        <dbReference type="ARBA" id="ARBA00023170"/>
    </source>
</evidence>
<dbReference type="PRINTS" id="PR01176">
    <property type="entry name" value="GABABRECEPTR"/>
</dbReference>
<dbReference type="HOGENOM" id="CLU_005240_2_0_1"/>
<keyword evidence="3 12" id="KW-0812">Transmembrane</keyword>
<feature type="transmembrane region" description="Helical" evidence="12">
    <location>
        <begin position="630"/>
        <end position="647"/>
    </location>
</feature>
<accession>R7T4D0</accession>
<evidence type="ECO:0000313" key="15">
    <source>
        <dbReference type="EnsemblMetazoa" id="CapteP22448"/>
    </source>
</evidence>
<evidence type="ECO:0000256" key="7">
    <source>
        <dbReference type="ARBA" id="ARBA00023136"/>
    </source>
</evidence>
<evidence type="ECO:0000256" key="2">
    <source>
        <dbReference type="ARBA" id="ARBA00022475"/>
    </source>
</evidence>
<evidence type="ECO:0000256" key="1">
    <source>
        <dbReference type="ARBA" id="ARBA00004651"/>
    </source>
</evidence>
<feature type="transmembrane region" description="Helical" evidence="12">
    <location>
        <begin position="653"/>
        <end position="674"/>
    </location>
</feature>
<evidence type="ECO:0000256" key="6">
    <source>
        <dbReference type="ARBA" id="ARBA00023040"/>
    </source>
</evidence>
<dbReference type="FunFam" id="3.40.50.2300:FF:000063">
    <property type="entry name" value="Gamma-aminobutyric acid type B receptor subunit"/>
    <property type="match status" value="1"/>
</dbReference>
<dbReference type="PANTHER" id="PTHR10519:SF20">
    <property type="entry name" value="G-PROTEIN COUPLED RECEPTOR 156-RELATED"/>
    <property type="match status" value="1"/>
</dbReference>
<dbReference type="InterPro" id="IPR000337">
    <property type="entry name" value="GPCR_3"/>
</dbReference>
<evidence type="ECO:0000256" key="12">
    <source>
        <dbReference type="SAM" id="Phobius"/>
    </source>
</evidence>
<evidence type="ECO:0000256" key="10">
    <source>
        <dbReference type="ARBA" id="ARBA00023224"/>
    </source>
</evidence>
<dbReference type="InterPro" id="IPR017978">
    <property type="entry name" value="GPCR_3_C"/>
</dbReference>
<dbReference type="SUPFAM" id="SSF53822">
    <property type="entry name" value="Periplasmic binding protein-like I"/>
    <property type="match status" value="1"/>
</dbReference>
<keyword evidence="5 12" id="KW-1133">Transmembrane helix</keyword>
<dbReference type="GO" id="GO:0004965">
    <property type="term" value="F:G protein-coupled GABA receptor activity"/>
    <property type="evidence" value="ECO:0007669"/>
    <property type="project" value="InterPro"/>
</dbReference>
<evidence type="ECO:0000256" key="3">
    <source>
        <dbReference type="ARBA" id="ARBA00022692"/>
    </source>
</evidence>
<evidence type="ECO:0000259" key="13">
    <source>
        <dbReference type="PROSITE" id="PS50259"/>
    </source>
</evidence>
<name>R7T4D0_CAPTE</name>
<feature type="non-terminal residue" evidence="14">
    <location>
        <position position="1"/>
    </location>
</feature>
<keyword evidence="9" id="KW-0325">Glycoprotein</keyword>
<dbReference type="EnsemblMetazoa" id="CapteT22448">
    <property type="protein sequence ID" value="CapteP22448"/>
    <property type="gene ID" value="CapteG22448"/>
</dbReference>
<sequence length="678" mass="76216">LRLLGLVPMEGKVWPAGKTLLLAMRMALEEINERQDVLPGYHLELVWGDTQCDPGHGLNALYELLYTDPPKVMVIGGGCSIVCQPCSEGSTQWNLTTVSYGCMSPSLSNRERFPQFFRTVQPEVTQNPARIELMRLFDWDRVAIIQQSYEYHTAQIEDLIERLSRSNTTIITYEIFQTDASIQIENMKKHDVRIIVTASYEDEMGETICKAYAEGLYGPGVQWIFANWFDEFWWQNSPHCSPKEFLQVIDGAIYTGMSYENPILEKSIGGIDSEDFKRIFNQRSNYSDWTGKDFGPAAYDSIWAAALALNRTIDKMENHGFNKTLDEFTYSDKDINDLIIESMYEVEFVGVRGYTRFDKTGNPQGLITIRQQQGAVSRPPSFNSMSPVIGSNLRMVGGRPPRAGSTLILSQVRLSPALYATTSILASLGIVVAVFLLLFNTWFRRRKVIKMSSPNINNLILLGCTLCYLTILFESSDIEVERYFCVLRQFSFVAGFALTFGALFSKTWRVHIVMIASTKTAKPKIIKDPQLAFGVLVLVLVDVSIMIAWLVVDPVQAVLRNGTEQVSANDNDIIFKYQSIECKSEFQTHFSAALLALQSLLLIFGAFLAWETRRVKVEALNDSKYIGMCIYNVVVLAVIGVALQYVIKDAVNASYGFLSGLILLGTTLTQTIIFGPKV</sequence>
<dbReference type="InterPro" id="IPR002455">
    <property type="entry name" value="GPCR3_GABA-B"/>
</dbReference>
<evidence type="ECO:0000256" key="9">
    <source>
        <dbReference type="ARBA" id="ARBA00023180"/>
    </source>
</evidence>
<dbReference type="GO" id="GO:0007214">
    <property type="term" value="P:gamma-aminobutyric acid signaling pathway"/>
    <property type="evidence" value="ECO:0007669"/>
    <property type="project" value="TreeGrafter"/>
</dbReference>
<evidence type="ECO:0000256" key="11">
    <source>
        <dbReference type="ARBA" id="ARBA00073785"/>
    </source>
</evidence>
<feature type="transmembrane region" description="Helical" evidence="12">
    <location>
        <begin position="486"/>
        <end position="504"/>
    </location>
</feature>
<dbReference type="Pfam" id="PF01094">
    <property type="entry name" value="ANF_receptor"/>
    <property type="match status" value="1"/>
</dbReference>
<gene>
    <name evidence="14" type="ORF">CAPTEDRAFT_22448</name>
</gene>
<keyword evidence="2" id="KW-1003">Cell membrane</keyword>
<comment type="subcellular location">
    <subcellularLocation>
        <location evidence="1">Cell membrane</location>
        <topology evidence="1">Multi-pass membrane protein</topology>
    </subcellularLocation>
</comment>
<dbReference type="AlphaFoldDB" id="R7T4D0"/>
<dbReference type="GO" id="GO:0038039">
    <property type="term" value="C:G protein-coupled receptor heterodimeric complex"/>
    <property type="evidence" value="ECO:0007669"/>
    <property type="project" value="TreeGrafter"/>
</dbReference>
<dbReference type="Proteomes" id="UP000014760">
    <property type="component" value="Unassembled WGS sequence"/>
</dbReference>
<dbReference type="OMA" id="VACIHES"/>